<evidence type="ECO:0000313" key="11">
    <source>
        <dbReference type="Proteomes" id="UP000747110"/>
    </source>
</evidence>
<dbReference type="Pfam" id="PF01925">
    <property type="entry name" value="TauE"/>
    <property type="match status" value="1"/>
</dbReference>
<comment type="caution">
    <text evidence="9">The sequence shown here is derived from an EMBL/GenBank/DDBJ whole genome shotgun (WGS) entry which is preliminary data.</text>
</comment>
<evidence type="ECO:0000313" key="10">
    <source>
        <dbReference type="Proteomes" id="UP000722791"/>
    </source>
</evidence>
<evidence type="ECO:0000256" key="1">
    <source>
        <dbReference type="ARBA" id="ARBA00004141"/>
    </source>
</evidence>
<feature type="transmembrane region" description="Helical" evidence="7">
    <location>
        <begin position="955"/>
        <end position="977"/>
    </location>
</feature>
<dbReference type="PANTHER" id="PTHR14255:SF3">
    <property type="entry name" value="SULFITE EXPORTER TAUE_SAFE FAMILY PROTEIN 5-RELATED"/>
    <property type="match status" value="1"/>
</dbReference>
<name>A0A8J4GRJ4_9CHLO</name>
<dbReference type="EMBL" id="BNCQ01000049">
    <property type="protein sequence ID" value="GIM13571.1"/>
    <property type="molecule type" value="Genomic_DNA"/>
</dbReference>
<dbReference type="OrthoDB" id="434519at2759"/>
<keyword evidence="5 7" id="KW-0472">Membrane</keyword>
<protein>
    <submittedName>
        <fullName evidence="9">Uncharacterized protein</fullName>
    </submittedName>
</protein>
<dbReference type="Proteomes" id="UP000747110">
    <property type="component" value="Unassembled WGS sequence"/>
</dbReference>
<feature type="compositionally biased region" description="Basic and acidic residues" evidence="6">
    <location>
        <begin position="851"/>
        <end position="866"/>
    </location>
</feature>
<feature type="transmembrane region" description="Helical" evidence="7">
    <location>
        <begin position="17"/>
        <end position="44"/>
    </location>
</feature>
<keyword evidence="11" id="KW-1185">Reference proteome</keyword>
<keyword evidence="3 7" id="KW-0812">Transmembrane</keyword>
<feature type="region of interest" description="Disordered" evidence="6">
    <location>
        <begin position="523"/>
        <end position="647"/>
    </location>
</feature>
<evidence type="ECO:0000256" key="5">
    <source>
        <dbReference type="ARBA" id="ARBA00023136"/>
    </source>
</evidence>
<dbReference type="Proteomes" id="UP000722791">
    <property type="component" value="Unassembled WGS sequence"/>
</dbReference>
<evidence type="ECO:0000256" key="2">
    <source>
        <dbReference type="ARBA" id="ARBA00009142"/>
    </source>
</evidence>
<evidence type="ECO:0000256" key="4">
    <source>
        <dbReference type="ARBA" id="ARBA00022989"/>
    </source>
</evidence>
<dbReference type="GO" id="GO:0016020">
    <property type="term" value="C:membrane"/>
    <property type="evidence" value="ECO:0007669"/>
    <property type="project" value="UniProtKB-SubCell"/>
</dbReference>
<feature type="transmembrane region" description="Helical" evidence="7">
    <location>
        <begin position="117"/>
        <end position="137"/>
    </location>
</feature>
<feature type="compositionally biased region" description="Basic and acidic residues" evidence="6">
    <location>
        <begin position="622"/>
        <end position="632"/>
    </location>
</feature>
<evidence type="ECO:0000256" key="6">
    <source>
        <dbReference type="SAM" id="MobiDB-lite"/>
    </source>
</evidence>
<accession>A0A8J4GRJ4</accession>
<dbReference type="GO" id="GO:0031464">
    <property type="term" value="C:Cul4A-RING E3 ubiquitin ligase complex"/>
    <property type="evidence" value="ECO:0007669"/>
    <property type="project" value="TreeGrafter"/>
</dbReference>
<sequence>MAQLGVESPFQPDARSILGLIISALIGAVATAAGVGGGAIYIPLFNVLVGFALKPSTALSQACITAGSLAAVATNLPRVHPTVAAAPLIDFPLMLMLTPLLLVGVGIGVLLNLALPSWLLNILLLVLLMLLLSQAVAKGRALWVQETKRAQALAEAAARHDIGAESNASGAAPAAARGSGVREALLLSGQHRSFDQPGIAAATSAGPLGLRFRRGLAYTGPRAPLALEPDQEASFGCLEGIETNNAVTVVSHETAAAGNNEVARGSSSVGPSRRFAADVSWDCMEGVSAADCALRCETPSSTASMPLSAFAVAAAKAAPPMDGEVFDAGPLQSGPRSSASPRVLSPAASLMPAPSWRAFNELGALEFETDLEGDSDFEGAAAAGSAVGRHMRPTRTSGLGSGAISPALLPPTAQMLSQLLRRPLPAQLQMSPSTTGGLRNSIRRREARRSSFDHATGTDLPAAAVVMDEETGLTGDSWLQRRSKWRSRFPPGALPHRDASRAALLPANAYPGSSAVLPPVQQLPPSPGTALRASGSGAMRLRRRSQRDGSHDIDGDDAGLDEPLLGVQGEVVDRPHGTSPDPRAEYGGGAAAPGLATAAGGDPGGGGFTSADPYRPPPRLATLHEEADDRVEGGQSGDGAGPRLTPAAPELQLPCTAVSTTAACSAQMQALPTSQPAADWGPLRRSSSQPIEAASAALYVRHGGNSRTRVDVSPDVSMTRRESVSHTASLHIELMPDTKADRRRLGGWQRRVGRACRVTAATIRQWADEWAAAFRRIPRRFACGLIGAWVVYLVLQGARAFQPQCSPAWWALFVIQIVSMLVVSGCALVMAATALSKHAEAAVATASDLPAEDREGAPGGGEDRGGSARWRQQEQWQEQLEGNERNKGARGLGAMASTQVVEPALEGTAALLVLRAPLTTLCATFGAGLTGGLLGLGGGMVMGPLLLQIGVHPQVTAASSGAMVLFSSSAAVIQFALLHRLNGAYGGVFAAVSLVAGLIGTHAVARAIKRSGRPSIVVLALAGVMGIGTVCVAVFGLRQAANQLRTGEMGFEGICNRGGGK</sequence>
<evidence type="ECO:0000256" key="7">
    <source>
        <dbReference type="SAM" id="Phobius"/>
    </source>
</evidence>
<dbReference type="EMBL" id="BNCP01000052">
    <property type="protein sequence ID" value="GIL89670.1"/>
    <property type="molecule type" value="Genomic_DNA"/>
</dbReference>
<feature type="transmembrane region" description="Helical" evidence="7">
    <location>
        <begin position="984"/>
        <end position="1004"/>
    </location>
</feature>
<keyword evidence="4 7" id="KW-1133">Transmembrane helix</keyword>
<feature type="transmembrane region" description="Helical" evidence="7">
    <location>
        <begin position="88"/>
        <end position="111"/>
    </location>
</feature>
<feature type="transmembrane region" description="Helical" evidence="7">
    <location>
        <begin position="808"/>
        <end position="831"/>
    </location>
</feature>
<feature type="transmembrane region" description="Helical" evidence="7">
    <location>
        <begin position="1016"/>
        <end position="1037"/>
    </location>
</feature>
<dbReference type="GO" id="GO:0016567">
    <property type="term" value="P:protein ubiquitination"/>
    <property type="evidence" value="ECO:0007669"/>
    <property type="project" value="TreeGrafter"/>
</dbReference>
<comment type="similarity">
    <text evidence="2">Belongs to the 4-toluene sulfonate uptake permease (TSUP) (TC 2.A.102) family.</text>
</comment>
<organism evidence="9 10">
    <name type="scientific">Volvox reticuliferus</name>
    <dbReference type="NCBI Taxonomy" id="1737510"/>
    <lineage>
        <taxon>Eukaryota</taxon>
        <taxon>Viridiplantae</taxon>
        <taxon>Chlorophyta</taxon>
        <taxon>core chlorophytes</taxon>
        <taxon>Chlorophyceae</taxon>
        <taxon>CS clade</taxon>
        <taxon>Chlamydomonadales</taxon>
        <taxon>Volvocaceae</taxon>
        <taxon>Volvox</taxon>
    </lineage>
</organism>
<evidence type="ECO:0000256" key="3">
    <source>
        <dbReference type="ARBA" id="ARBA00022692"/>
    </source>
</evidence>
<dbReference type="InterPro" id="IPR002781">
    <property type="entry name" value="TM_pro_TauE-like"/>
</dbReference>
<comment type="subcellular location">
    <subcellularLocation>
        <location evidence="1">Membrane</location>
        <topology evidence="1">Multi-pass membrane protein</topology>
    </subcellularLocation>
</comment>
<proteinExistence type="inferred from homology"/>
<feature type="transmembrane region" description="Helical" evidence="7">
    <location>
        <begin position="921"/>
        <end position="943"/>
    </location>
</feature>
<reference evidence="9" key="1">
    <citation type="journal article" date="2021" name="Proc. Natl. Acad. Sci. U.S.A.">
        <title>Three genomes in the algal genus Volvox reveal the fate of a haploid sex-determining region after a transition to homothallism.</title>
        <authorList>
            <person name="Yamamoto K."/>
            <person name="Hamaji T."/>
            <person name="Kawai-Toyooka H."/>
            <person name="Matsuzaki R."/>
            <person name="Takahashi F."/>
            <person name="Nishimura Y."/>
            <person name="Kawachi M."/>
            <person name="Noguchi H."/>
            <person name="Minakuchi Y."/>
            <person name="Umen J.G."/>
            <person name="Toyoda A."/>
            <person name="Nozaki H."/>
        </authorList>
    </citation>
    <scope>NUCLEOTIDE SEQUENCE</scope>
    <source>
        <strain evidence="9">NIES-3785</strain>
        <strain evidence="8">NIES-3786</strain>
    </source>
</reference>
<gene>
    <name evidence="8" type="ORF">Vretifemale_17429</name>
    <name evidence="9" type="ORF">Vretimale_16642</name>
</gene>
<evidence type="ECO:0000313" key="9">
    <source>
        <dbReference type="EMBL" id="GIM13571.1"/>
    </source>
</evidence>
<dbReference type="AlphaFoldDB" id="A0A8J4GRJ4"/>
<dbReference type="PANTHER" id="PTHR14255">
    <property type="entry name" value="CEREBLON"/>
    <property type="match status" value="1"/>
</dbReference>
<feature type="region of interest" description="Disordered" evidence="6">
    <location>
        <begin position="846"/>
        <end position="874"/>
    </location>
</feature>
<evidence type="ECO:0000313" key="8">
    <source>
        <dbReference type="EMBL" id="GIL89670.1"/>
    </source>
</evidence>